<dbReference type="Proteomes" id="UP001177003">
    <property type="component" value="Chromosome 9"/>
</dbReference>
<name>A0AA35ZYC2_LACSI</name>
<gene>
    <name evidence="1" type="ORF">LSALG_LOCUS39747</name>
</gene>
<proteinExistence type="predicted"/>
<dbReference type="AlphaFoldDB" id="A0AA35ZYC2"/>
<organism evidence="1 2">
    <name type="scientific">Lactuca saligna</name>
    <name type="common">Willowleaf lettuce</name>
    <dbReference type="NCBI Taxonomy" id="75948"/>
    <lineage>
        <taxon>Eukaryota</taxon>
        <taxon>Viridiplantae</taxon>
        <taxon>Streptophyta</taxon>
        <taxon>Embryophyta</taxon>
        <taxon>Tracheophyta</taxon>
        <taxon>Spermatophyta</taxon>
        <taxon>Magnoliopsida</taxon>
        <taxon>eudicotyledons</taxon>
        <taxon>Gunneridae</taxon>
        <taxon>Pentapetalae</taxon>
        <taxon>asterids</taxon>
        <taxon>campanulids</taxon>
        <taxon>Asterales</taxon>
        <taxon>Asteraceae</taxon>
        <taxon>Cichorioideae</taxon>
        <taxon>Cichorieae</taxon>
        <taxon>Lactucinae</taxon>
        <taxon>Lactuca</taxon>
    </lineage>
</organism>
<sequence length="157" mass="17837">MLYIFCTSDFSRFKVLNDKGNYKVYTSRIHTQNSLYLDLKPIDNMSLDLLLRLYNLKLIPLNSFHLKVVLQKLETSFAATLRSPPVVGSKGDQDQRRRCFVLLGDCDRKEARSEGLVLLGDWVGCPLPLICFLTAINEERGRRGKMASVLVGQRAKA</sequence>
<dbReference type="EMBL" id="OX465085">
    <property type="protein sequence ID" value="CAI9301175.1"/>
    <property type="molecule type" value="Genomic_DNA"/>
</dbReference>
<reference evidence="1" key="1">
    <citation type="submission" date="2023-04" db="EMBL/GenBank/DDBJ databases">
        <authorList>
            <person name="Vijverberg K."/>
            <person name="Xiong W."/>
            <person name="Schranz E."/>
        </authorList>
    </citation>
    <scope>NUCLEOTIDE SEQUENCE</scope>
</reference>
<evidence type="ECO:0000313" key="2">
    <source>
        <dbReference type="Proteomes" id="UP001177003"/>
    </source>
</evidence>
<protein>
    <submittedName>
        <fullName evidence="1">Uncharacterized protein</fullName>
    </submittedName>
</protein>
<accession>A0AA35ZYC2</accession>
<keyword evidence="2" id="KW-1185">Reference proteome</keyword>
<evidence type="ECO:0000313" key="1">
    <source>
        <dbReference type="EMBL" id="CAI9301175.1"/>
    </source>
</evidence>